<dbReference type="Gene3D" id="3.90.190.10">
    <property type="entry name" value="Protein tyrosine phosphatase superfamily"/>
    <property type="match status" value="1"/>
</dbReference>
<protein>
    <submittedName>
        <fullName evidence="2">Dual specificity protein phosphatase family protein</fullName>
    </submittedName>
</protein>
<dbReference type="AlphaFoldDB" id="A0A941EIM3"/>
<evidence type="ECO:0000259" key="1">
    <source>
        <dbReference type="PROSITE" id="PS50056"/>
    </source>
</evidence>
<organism evidence="2 3">
    <name type="scientific">Actinospica durhamensis</name>
    <dbReference type="NCBI Taxonomy" id="1508375"/>
    <lineage>
        <taxon>Bacteria</taxon>
        <taxon>Bacillati</taxon>
        <taxon>Actinomycetota</taxon>
        <taxon>Actinomycetes</taxon>
        <taxon>Catenulisporales</taxon>
        <taxon>Actinospicaceae</taxon>
        <taxon>Actinospica</taxon>
    </lineage>
</organism>
<proteinExistence type="predicted"/>
<comment type="caution">
    <text evidence="2">The sequence shown here is derived from an EMBL/GenBank/DDBJ whole genome shotgun (WGS) entry which is preliminary data.</text>
</comment>
<evidence type="ECO:0000313" key="2">
    <source>
        <dbReference type="EMBL" id="MBR7832066.1"/>
    </source>
</evidence>
<dbReference type="PROSITE" id="PS50056">
    <property type="entry name" value="TYR_PHOSPHATASE_2"/>
    <property type="match status" value="1"/>
</dbReference>
<accession>A0A941EIM3</accession>
<evidence type="ECO:0000313" key="3">
    <source>
        <dbReference type="Proteomes" id="UP000675781"/>
    </source>
</evidence>
<dbReference type="InterPro" id="IPR000387">
    <property type="entry name" value="Tyr_Pase_dom"/>
</dbReference>
<name>A0A941EIM3_9ACTN</name>
<dbReference type="InterPro" id="IPR029021">
    <property type="entry name" value="Prot-tyrosine_phosphatase-like"/>
</dbReference>
<reference evidence="2" key="1">
    <citation type="submission" date="2021-04" db="EMBL/GenBank/DDBJ databases">
        <title>Genome based classification of Actinospica acidithermotolerans sp. nov., an actinobacterium isolated from an Indonesian hot spring.</title>
        <authorList>
            <person name="Kusuma A.B."/>
            <person name="Putra K.E."/>
            <person name="Nafisah S."/>
            <person name="Loh J."/>
            <person name="Nouioui I."/>
            <person name="Goodfellow M."/>
        </authorList>
    </citation>
    <scope>NUCLEOTIDE SEQUENCE</scope>
    <source>
        <strain evidence="2">CSCA 57</strain>
    </source>
</reference>
<keyword evidence="3" id="KW-1185">Reference proteome</keyword>
<dbReference type="SUPFAM" id="SSF52799">
    <property type="entry name" value="(Phosphotyrosine protein) phosphatases II"/>
    <property type="match status" value="1"/>
</dbReference>
<sequence>MQQVARAAARAVAGGRTTFVRCHSGYNRSGLVVVQALVELGHDVDAAIRLVQEKRSPWALNNAIFRDYLSTGLDVAYRLTGLQS</sequence>
<dbReference type="Proteomes" id="UP000675781">
    <property type="component" value="Unassembled WGS sequence"/>
</dbReference>
<feature type="domain" description="Tyrosine specific protein phosphatases" evidence="1">
    <location>
        <begin position="1"/>
        <end position="55"/>
    </location>
</feature>
<dbReference type="RefSeq" id="WP_212526604.1">
    <property type="nucleotide sequence ID" value="NZ_JAGSOG010000006.1"/>
</dbReference>
<dbReference type="EMBL" id="JAGSOG010000006">
    <property type="protein sequence ID" value="MBR7832066.1"/>
    <property type="molecule type" value="Genomic_DNA"/>
</dbReference>
<gene>
    <name evidence="2" type="ORF">KDL01_02280</name>
</gene>